<keyword evidence="2" id="KW-1185">Reference proteome</keyword>
<protein>
    <submittedName>
        <fullName evidence="1">Beta-1,3-N-acetylglucosaminyltransferase lunatic protein, putative</fullName>
    </submittedName>
</protein>
<accession>A0A7J0FDR7</accession>
<dbReference type="Pfam" id="PF04646">
    <property type="entry name" value="DUF604"/>
    <property type="match status" value="1"/>
</dbReference>
<comment type="caution">
    <text evidence="1">The sequence shown here is derived from an EMBL/GenBank/DDBJ whole genome shotgun (WGS) entry which is preliminary data.</text>
</comment>
<dbReference type="AlphaFoldDB" id="A0A7J0FDR7"/>
<evidence type="ECO:0000313" key="1">
    <source>
        <dbReference type="EMBL" id="GFY96808.1"/>
    </source>
</evidence>
<dbReference type="Proteomes" id="UP000585474">
    <property type="component" value="Unassembled WGS sequence"/>
</dbReference>
<dbReference type="OrthoDB" id="421979at2759"/>
<keyword evidence="1" id="KW-0328">Glycosyltransferase</keyword>
<organism evidence="1 2">
    <name type="scientific">Actinidia rufa</name>
    <dbReference type="NCBI Taxonomy" id="165716"/>
    <lineage>
        <taxon>Eukaryota</taxon>
        <taxon>Viridiplantae</taxon>
        <taxon>Streptophyta</taxon>
        <taxon>Embryophyta</taxon>
        <taxon>Tracheophyta</taxon>
        <taxon>Spermatophyta</taxon>
        <taxon>Magnoliopsida</taxon>
        <taxon>eudicotyledons</taxon>
        <taxon>Gunneridae</taxon>
        <taxon>Pentapetalae</taxon>
        <taxon>asterids</taxon>
        <taxon>Ericales</taxon>
        <taxon>Actinidiaceae</taxon>
        <taxon>Actinidia</taxon>
    </lineage>
</organism>
<sequence length="413" mass="46273">MSQTSDPSPTREPLKSFKLSLSRTTESLTKLLKASLFILLVASISLVLYSAFKSPTRWLRCPECHASTRDTAELCEETHNLSTQNLGPTNISHIVFGIGGSAKTWTHRRHYSELWWRPNITRGFVWLDETPRIPSGPRNRPRTTTIRCTTWGANSESVEQDVIHSYEMAFGGGGFAISYPLAAELVNALDGCLDRYYRFYGSDQRVWACVSEFGVSLTRERGFHQIDIRGDPYGLLAAHPVAPLVTLHHLNYVDPLFPGRNRSESLQALFQAYRADPAQTLQQSICHERKRKWSVSISWGYTAQIYPSLMTANVLATPVQTFRSWRTWSDGPFMFNTRPAGSSPCDRPVIYFLDKIEDAGEGQTLTSYKVHMAKAQEKCGGRSNGCGGNCGLSIKDGPPRVEEQGGAVRWMQV</sequence>
<dbReference type="Gene3D" id="3.90.550.50">
    <property type="match status" value="1"/>
</dbReference>
<name>A0A7J0FDR7_9ERIC</name>
<evidence type="ECO:0000313" key="2">
    <source>
        <dbReference type="Proteomes" id="UP000585474"/>
    </source>
</evidence>
<dbReference type="EMBL" id="BJWL01000011">
    <property type="protein sequence ID" value="GFY96808.1"/>
    <property type="molecule type" value="Genomic_DNA"/>
</dbReference>
<gene>
    <name evidence="1" type="ORF">Acr_11g0011140</name>
</gene>
<keyword evidence="1" id="KW-0808">Transferase</keyword>
<dbReference type="InterPro" id="IPR006740">
    <property type="entry name" value="DUF604"/>
</dbReference>
<dbReference type="PANTHER" id="PTHR10811">
    <property type="entry name" value="FRINGE-RELATED"/>
    <property type="match status" value="1"/>
</dbReference>
<dbReference type="GO" id="GO:0016757">
    <property type="term" value="F:glycosyltransferase activity"/>
    <property type="evidence" value="ECO:0007669"/>
    <property type="project" value="UniProtKB-KW"/>
</dbReference>
<reference evidence="1 2" key="1">
    <citation type="submission" date="2019-07" db="EMBL/GenBank/DDBJ databases">
        <title>De Novo Assembly of kiwifruit Actinidia rufa.</title>
        <authorList>
            <person name="Sugita-Konishi S."/>
            <person name="Sato K."/>
            <person name="Mori E."/>
            <person name="Abe Y."/>
            <person name="Kisaki G."/>
            <person name="Hamano K."/>
            <person name="Suezawa K."/>
            <person name="Otani M."/>
            <person name="Fukuda T."/>
            <person name="Manabe T."/>
            <person name="Gomi K."/>
            <person name="Tabuchi M."/>
            <person name="Akimitsu K."/>
            <person name="Kataoka I."/>
        </authorList>
    </citation>
    <scope>NUCLEOTIDE SEQUENCE [LARGE SCALE GENOMIC DNA]</scope>
    <source>
        <strain evidence="2">cv. Fuchu</strain>
    </source>
</reference>
<proteinExistence type="predicted"/>